<name>A0ABU6TFP3_9FABA</name>
<feature type="compositionally biased region" description="Gly residues" evidence="1">
    <location>
        <begin position="1"/>
        <end position="12"/>
    </location>
</feature>
<evidence type="ECO:0000256" key="1">
    <source>
        <dbReference type="SAM" id="MobiDB-lite"/>
    </source>
</evidence>
<evidence type="ECO:0000313" key="2">
    <source>
        <dbReference type="EMBL" id="MED6147549.1"/>
    </source>
</evidence>
<keyword evidence="3" id="KW-1185">Reference proteome</keyword>
<sequence>MAGRNAGHGRGGAPATRDPDINRLDATHHVAGALGFKTSQMLIPRSVIPSVPPPNVLLRYIREADFGGPLEMQTFDYDMPLLSALVERWRLVTSILFRTSLFYYIDVNSICENVMPALSCATVSSPFLTNNCWSLSLGVMCPNDDPRQHASSTNPCGCPKPTDAYP</sequence>
<evidence type="ECO:0000313" key="3">
    <source>
        <dbReference type="Proteomes" id="UP001341840"/>
    </source>
</evidence>
<organism evidence="2 3">
    <name type="scientific">Stylosanthes scabra</name>
    <dbReference type="NCBI Taxonomy" id="79078"/>
    <lineage>
        <taxon>Eukaryota</taxon>
        <taxon>Viridiplantae</taxon>
        <taxon>Streptophyta</taxon>
        <taxon>Embryophyta</taxon>
        <taxon>Tracheophyta</taxon>
        <taxon>Spermatophyta</taxon>
        <taxon>Magnoliopsida</taxon>
        <taxon>eudicotyledons</taxon>
        <taxon>Gunneridae</taxon>
        <taxon>Pentapetalae</taxon>
        <taxon>rosids</taxon>
        <taxon>fabids</taxon>
        <taxon>Fabales</taxon>
        <taxon>Fabaceae</taxon>
        <taxon>Papilionoideae</taxon>
        <taxon>50 kb inversion clade</taxon>
        <taxon>dalbergioids sensu lato</taxon>
        <taxon>Dalbergieae</taxon>
        <taxon>Pterocarpus clade</taxon>
        <taxon>Stylosanthes</taxon>
    </lineage>
</organism>
<accession>A0ABU6TFP3</accession>
<protein>
    <submittedName>
        <fullName evidence="2">Uncharacterized protein</fullName>
    </submittedName>
</protein>
<gene>
    <name evidence="2" type="ORF">PIB30_044892</name>
</gene>
<proteinExistence type="predicted"/>
<comment type="caution">
    <text evidence="2">The sequence shown here is derived from an EMBL/GenBank/DDBJ whole genome shotgun (WGS) entry which is preliminary data.</text>
</comment>
<reference evidence="2 3" key="1">
    <citation type="journal article" date="2023" name="Plants (Basel)">
        <title>Bridging the Gap: Combining Genomics and Transcriptomics Approaches to Understand Stylosanthes scabra, an Orphan Legume from the Brazilian Caatinga.</title>
        <authorList>
            <person name="Ferreira-Neto J.R.C."/>
            <person name="da Silva M.D."/>
            <person name="Binneck E."/>
            <person name="de Melo N.F."/>
            <person name="da Silva R.H."/>
            <person name="de Melo A.L.T.M."/>
            <person name="Pandolfi V."/>
            <person name="Bustamante F.O."/>
            <person name="Brasileiro-Vidal A.C."/>
            <person name="Benko-Iseppon A.M."/>
        </authorList>
    </citation>
    <scope>NUCLEOTIDE SEQUENCE [LARGE SCALE GENOMIC DNA]</scope>
    <source>
        <tissue evidence="2">Leaves</tissue>
    </source>
</reference>
<dbReference type="Proteomes" id="UP001341840">
    <property type="component" value="Unassembled WGS sequence"/>
</dbReference>
<dbReference type="EMBL" id="JASCZI010090891">
    <property type="protein sequence ID" value="MED6147549.1"/>
    <property type="molecule type" value="Genomic_DNA"/>
</dbReference>
<feature type="region of interest" description="Disordered" evidence="1">
    <location>
        <begin position="1"/>
        <end position="21"/>
    </location>
</feature>